<dbReference type="GO" id="GO:0005737">
    <property type="term" value="C:cytoplasm"/>
    <property type="evidence" value="ECO:0007669"/>
    <property type="project" value="UniProtKB-SubCell"/>
</dbReference>
<evidence type="ECO:0000256" key="2">
    <source>
        <dbReference type="ARBA" id="ARBA00004792"/>
    </source>
</evidence>
<dbReference type="Gene3D" id="3.30.70.250">
    <property type="entry name" value="Malonyl-CoA ACP transacylase, ACP-binding"/>
    <property type="match status" value="1"/>
</dbReference>
<reference evidence="11 12" key="1">
    <citation type="submission" date="2019-09" db="EMBL/GenBank/DDBJ databases">
        <title>Screening of Novel Bioactive Compounds from Soil-Associated.</title>
        <authorList>
            <person name="Gong X."/>
        </authorList>
    </citation>
    <scope>NUCLEOTIDE SEQUENCE [LARGE SCALE GENOMIC DNA]</scope>
    <source>
        <strain evidence="11 12">Gxj-6</strain>
    </source>
</reference>
<dbReference type="GO" id="GO:0004315">
    <property type="term" value="F:3-oxoacyl-[acyl-carrier-protein] synthase activity"/>
    <property type="evidence" value="ECO:0007669"/>
    <property type="project" value="InterPro"/>
</dbReference>
<dbReference type="InterPro" id="IPR036736">
    <property type="entry name" value="ACP-like_sf"/>
</dbReference>
<evidence type="ECO:0000256" key="1">
    <source>
        <dbReference type="ARBA" id="ARBA00004496"/>
    </source>
</evidence>
<dbReference type="InterPro" id="IPR006162">
    <property type="entry name" value="Ppantetheine_attach_site"/>
</dbReference>
<dbReference type="Pfam" id="PF22336">
    <property type="entry name" value="RhiE-like_linker"/>
    <property type="match status" value="1"/>
</dbReference>
<comment type="subcellular location">
    <subcellularLocation>
        <location evidence="1">Cytoplasm</location>
    </subcellularLocation>
</comment>
<dbReference type="EMBL" id="VYTZ01000025">
    <property type="protein sequence ID" value="KAA9373309.1"/>
    <property type="molecule type" value="Genomic_DNA"/>
</dbReference>
<evidence type="ECO:0000313" key="11">
    <source>
        <dbReference type="EMBL" id="KAA9373309.1"/>
    </source>
</evidence>
<dbReference type="Gene3D" id="3.40.47.10">
    <property type="match status" value="1"/>
</dbReference>
<dbReference type="InterPro" id="IPR050091">
    <property type="entry name" value="PKS_NRPS_Biosynth_Enz"/>
</dbReference>
<keyword evidence="4" id="KW-0963">Cytoplasm</keyword>
<keyword evidence="11" id="KW-0012">Acyltransferase</keyword>
<keyword evidence="7" id="KW-0677">Repeat</keyword>
<evidence type="ECO:0000259" key="10">
    <source>
        <dbReference type="PROSITE" id="PS52004"/>
    </source>
</evidence>
<dbReference type="Gene3D" id="1.10.1200.10">
    <property type="entry name" value="ACP-like"/>
    <property type="match status" value="2"/>
</dbReference>
<dbReference type="PANTHER" id="PTHR43775">
    <property type="entry name" value="FATTY ACID SYNTHASE"/>
    <property type="match status" value="1"/>
</dbReference>
<evidence type="ECO:0000256" key="6">
    <source>
        <dbReference type="ARBA" id="ARBA00022679"/>
    </source>
</evidence>
<dbReference type="PROSITE" id="PS00606">
    <property type="entry name" value="KS3_1"/>
    <property type="match status" value="1"/>
</dbReference>
<gene>
    <name evidence="11" type="ORF">F5972_35895</name>
</gene>
<dbReference type="SUPFAM" id="SSF52151">
    <property type="entry name" value="FabD/lysophospholipase-like"/>
    <property type="match status" value="1"/>
</dbReference>
<dbReference type="GO" id="GO:0006633">
    <property type="term" value="P:fatty acid biosynthetic process"/>
    <property type="evidence" value="ECO:0007669"/>
    <property type="project" value="InterPro"/>
</dbReference>
<feature type="domain" description="Carrier" evidence="9">
    <location>
        <begin position="1020"/>
        <end position="1094"/>
    </location>
</feature>
<comment type="pathway">
    <text evidence="2">Antibiotic biosynthesis.</text>
</comment>
<dbReference type="SUPFAM" id="SSF47336">
    <property type="entry name" value="ACP-like"/>
    <property type="match status" value="2"/>
</dbReference>
<evidence type="ECO:0000256" key="3">
    <source>
        <dbReference type="ARBA" id="ARBA00022450"/>
    </source>
</evidence>
<dbReference type="InterPro" id="IPR001227">
    <property type="entry name" value="Ac_transferase_dom_sf"/>
</dbReference>
<dbReference type="InterPro" id="IPR018201">
    <property type="entry name" value="Ketoacyl_synth_AS"/>
</dbReference>
<dbReference type="GO" id="GO:0071770">
    <property type="term" value="P:DIM/DIP cell wall layer assembly"/>
    <property type="evidence" value="ECO:0007669"/>
    <property type="project" value="TreeGrafter"/>
</dbReference>
<dbReference type="SMART" id="SM00827">
    <property type="entry name" value="PKS_AT"/>
    <property type="match status" value="1"/>
</dbReference>
<accession>A0A5J5JS64</accession>
<dbReference type="InterPro" id="IPR014030">
    <property type="entry name" value="Ketoacyl_synth_N"/>
</dbReference>
<name>A0A5J5JS64_9ACTN</name>
<dbReference type="InterPro" id="IPR016039">
    <property type="entry name" value="Thiolase-like"/>
</dbReference>
<dbReference type="SMART" id="SM00823">
    <property type="entry name" value="PKS_PP"/>
    <property type="match status" value="2"/>
</dbReference>
<dbReference type="Pfam" id="PF00550">
    <property type="entry name" value="PP-binding"/>
    <property type="match status" value="2"/>
</dbReference>
<dbReference type="RefSeq" id="WP_150940473.1">
    <property type="nucleotide sequence ID" value="NZ_VYTZ01000025.1"/>
</dbReference>
<dbReference type="Pfam" id="PF00109">
    <property type="entry name" value="ketoacyl-synt"/>
    <property type="match status" value="1"/>
</dbReference>
<dbReference type="GO" id="GO:0031177">
    <property type="term" value="F:phosphopantetheine binding"/>
    <property type="evidence" value="ECO:0007669"/>
    <property type="project" value="InterPro"/>
</dbReference>
<proteinExistence type="predicted"/>
<feature type="domain" description="Ketosynthase family 3 (KS3)" evidence="10">
    <location>
        <begin position="414"/>
        <end position="836"/>
    </location>
</feature>
<dbReference type="PROSITE" id="PS00012">
    <property type="entry name" value="PHOSPHOPANTETHEINE"/>
    <property type="match status" value="1"/>
</dbReference>
<sequence length="1118" mass="119039">MTTIYVFPGHGSQHVGIGSGLFSRFPELVAEADSILGYSIEELCLGGPTDRLADNRFAQPAVYTVSALEYLERVERPGGRPDIVAGHSLGEYTALFAAGAMDFGTGLRVVARRAQLMNNRPTGSMVSVIGIAPERIRARLDEAGLNEVTFACLNSPEQTALSGPEESIRAAAELLRPDATAVFWVSPTTAPHSPCMAEAAEELGEFLRSVDFRGPEIPVVANVTARPYQTGELPSLLVRQLVEPVRWVDTVRYLEGLERPHYEEIGPGAVLTGLIEATRAAPPDRPAGEDSREDLLATAADLVREAIARKAPRLGGAMPPTTLLIDLGLSSAEMINILVELEGSLGPLPVTLFFEQPDLAGIARYLADEHRPALAGLAAGKARPRPPRDQAVKEAPSITPPARRAPAAPAALPENAIAVVGMAGRFPGAADVHALWDLLAAGRSAVRELSDERWEHRRYISAGEGQSGTTYSRWAALLSDVDRFDSFFFRISPGEAEQMDPQQRIFLETVYEALQDGGHTRQSIGRDVGVYVGAMNSDYGVLSAQGALAGACPFPYAGNYQIANRVSYFLDLHGPSLTVDTACSSSLVAVHLACEALLAGSISTAIVGGVNVLAHPARHIQYATMETLSRTGRCSTFGRDADGIVLGEGVAAFILKPLERAVADGDPVHGVIRGSWTGAEGRTNGFTVPSPEAQSAVVARAIERAGVPAATIGYVEAHGTGTPLGDPIEIRGLSRALGPLDSGARAVGSVKPNIGHLEAAAGAAGLVKVMLQFRHKQLATSLYADPANPFIDFAGGSFYVPDRLAEWPRVAPDIPRRAGISSFGLGGVNAHVVVEEFAEPPVEPRRHSTAGAQLFLLSARTPQALREYAARLGKWLAAERRELRDVAETLRTGREEFAERAAFVARSHRELAHALELVAGGGSADAAGVYTGTAGGGAEQATGNEPLAELARRWCRGADLSRYEPPPGQRGRRVPLPTYPFADARHWVEIPGVFHYDSAVAAGRAAAGRDDDREPARLADRLADYLRGTAAAVIKARPDELAGNVDMNEYGFDSVLLARLSGEINQGLGLALTMTVLYEHRTLSALAAYLLTEHRHAVAVALPDIAGRPSRTEDESRE</sequence>
<dbReference type="CDD" id="cd00833">
    <property type="entry name" value="PKS"/>
    <property type="match status" value="1"/>
</dbReference>
<dbReference type="GO" id="GO:0005886">
    <property type="term" value="C:plasma membrane"/>
    <property type="evidence" value="ECO:0007669"/>
    <property type="project" value="TreeGrafter"/>
</dbReference>
<dbReference type="InterPro" id="IPR020806">
    <property type="entry name" value="PKS_PP-bd"/>
</dbReference>
<dbReference type="InterPro" id="IPR020841">
    <property type="entry name" value="PKS_Beta-ketoAc_synthase_dom"/>
</dbReference>
<dbReference type="SUPFAM" id="SSF55048">
    <property type="entry name" value="Probable ACP-binding domain of malonyl-CoA ACP transacylase"/>
    <property type="match status" value="1"/>
</dbReference>
<organism evidence="11 12">
    <name type="scientific">Microbispora cellulosiformans</name>
    <dbReference type="NCBI Taxonomy" id="2614688"/>
    <lineage>
        <taxon>Bacteria</taxon>
        <taxon>Bacillati</taxon>
        <taxon>Actinomycetota</taxon>
        <taxon>Actinomycetes</taxon>
        <taxon>Streptosporangiales</taxon>
        <taxon>Streptosporangiaceae</taxon>
        <taxon>Microbispora</taxon>
    </lineage>
</organism>
<dbReference type="Gene3D" id="1.10.1240.100">
    <property type="match status" value="1"/>
</dbReference>
<dbReference type="InterPro" id="IPR009081">
    <property type="entry name" value="PP-bd_ACP"/>
</dbReference>
<keyword evidence="6 11" id="KW-0808">Transferase</keyword>
<dbReference type="Pfam" id="PF00698">
    <property type="entry name" value="Acyl_transf_1"/>
    <property type="match status" value="1"/>
</dbReference>
<dbReference type="SMART" id="SM00825">
    <property type="entry name" value="PKS_KS"/>
    <property type="match status" value="1"/>
</dbReference>
<protein>
    <submittedName>
        <fullName evidence="11">Acyltransferase domain-containing protein</fullName>
    </submittedName>
</protein>
<dbReference type="InterPro" id="IPR016035">
    <property type="entry name" value="Acyl_Trfase/lysoPLipase"/>
</dbReference>
<evidence type="ECO:0000256" key="5">
    <source>
        <dbReference type="ARBA" id="ARBA00022553"/>
    </source>
</evidence>
<keyword evidence="5" id="KW-0597">Phosphoprotein</keyword>
<dbReference type="Proteomes" id="UP000327011">
    <property type="component" value="Unassembled WGS sequence"/>
</dbReference>
<comment type="caution">
    <text evidence="11">The sequence shown here is derived from an EMBL/GenBank/DDBJ whole genome shotgun (WGS) entry which is preliminary data.</text>
</comment>
<evidence type="ECO:0000256" key="4">
    <source>
        <dbReference type="ARBA" id="ARBA00022490"/>
    </source>
</evidence>
<dbReference type="SMART" id="SM01294">
    <property type="entry name" value="PKS_PP_betabranch"/>
    <property type="match status" value="1"/>
</dbReference>
<evidence type="ECO:0000259" key="9">
    <source>
        <dbReference type="PROSITE" id="PS50075"/>
    </source>
</evidence>
<dbReference type="InterPro" id="IPR014031">
    <property type="entry name" value="Ketoacyl_synth_C"/>
</dbReference>
<dbReference type="InterPro" id="IPR016036">
    <property type="entry name" value="Malonyl_transacylase_ACP-bd"/>
</dbReference>
<evidence type="ECO:0000313" key="12">
    <source>
        <dbReference type="Proteomes" id="UP000327011"/>
    </source>
</evidence>
<evidence type="ECO:0000256" key="7">
    <source>
        <dbReference type="ARBA" id="ARBA00022737"/>
    </source>
</evidence>
<keyword evidence="3" id="KW-0596">Phosphopantetheine</keyword>
<evidence type="ECO:0000256" key="8">
    <source>
        <dbReference type="SAM" id="MobiDB-lite"/>
    </source>
</evidence>
<keyword evidence="12" id="KW-1185">Reference proteome</keyword>
<feature type="compositionally biased region" description="Low complexity" evidence="8">
    <location>
        <begin position="395"/>
        <end position="407"/>
    </location>
</feature>
<dbReference type="Pfam" id="PF02801">
    <property type="entry name" value="Ketoacyl-synt_C"/>
    <property type="match status" value="1"/>
</dbReference>
<dbReference type="PROSITE" id="PS50075">
    <property type="entry name" value="CARRIER"/>
    <property type="match status" value="1"/>
</dbReference>
<dbReference type="PROSITE" id="PS52004">
    <property type="entry name" value="KS3_2"/>
    <property type="match status" value="1"/>
</dbReference>
<dbReference type="InterPro" id="IPR054514">
    <property type="entry name" value="RhiE-like_linker"/>
</dbReference>
<dbReference type="InterPro" id="IPR014043">
    <property type="entry name" value="Acyl_transferase_dom"/>
</dbReference>
<dbReference type="SUPFAM" id="SSF53901">
    <property type="entry name" value="Thiolase-like"/>
    <property type="match status" value="1"/>
</dbReference>
<feature type="region of interest" description="Disordered" evidence="8">
    <location>
        <begin position="379"/>
        <end position="407"/>
    </location>
</feature>
<dbReference type="Gene3D" id="3.40.366.10">
    <property type="entry name" value="Malonyl-Coenzyme A Acyl Carrier Protein, domain 2"/>
    <property type="match status" value="1"/>
</dbReference>
<dbReference type="GO" id="GO:0004312">
    <property type="term" value="F:fatty acid synthase activity"/>
    <property type="evidence" value="ECO:0007669"/>
    <property type="project" value="TreeGrafter"/>
</dbReference>
<dbReference type="PANTHER" id="PTHR43775:SF37">
    <property type="entry name" value="SI:DKEY-61P9.11"/>
    <property type="match status" value="1"/>
</dbReference>
<dbReference type="AlphaFoldDB" id="A0A5J5JS64"/>